<evidence type="ECO:0000256" key="6">
    <source>
        <dbReference type="ARBA" id="ARBA00022989"/>
    </source>
</evidence>
<keyword evidence="11" id="KW-1185">Reference proteome</keyword>
<comment type="similarity">
    <text evidence="2 8">Belongs to the binding-protein-dependent transport system permease family. CysTW subfamily.</text>
</comment>
<dbReference type="EMBL" id="SLUI01000004">
    <property type="protein sequence ID" value="TCL38328.1"/>
    <property type="molecule type" value="Genomic_DNA"/>
</dbReference>
<dbReference type="CDD" id="cd06261">
    <property type="entry name" value="TM_PBP2"/>
    <property type="match status" value="1"/>
</dbReference>
<dbReference type="PANTHER" id="PTHR43470">
    <property type="entry name" value="PHOSPHATE TRANSPORT SYSTEM PERMEASE PROTEIN PSTA-RELATED"/>
    <property type="match status" value="1"/>
</dbReference>
<evidence type="ECO:0000256" key="7">
    <source>
        <dbReference type="ARBA" id="ARBA00023136"/>
    </source>
</evidence>
<dbReference type="AlphaFoldDB" id="A0A4R1Q1W6"/>
<evidence type="ECO:0000256" key="5">
    <source>
        <dbReference type="ARBA" id="ARBA00022692"/>
    </source>
</evidence>
<dbReference type="NCBIfam" id="TIGR00974">
    <property type="entry name" value="3a0107s02c"/>
    <property type="match status" value="1"/>
</dbReference>
<dbReference type="Gene3D" id="1.10.3720.10">
    <property type="entry name" value="MetI-like"/>
    <property type="match status" value="1"/>
</dbReference>
<dbReference type="GO" id="GO:0035435">
    <property type="term" value="P:phosphate ion transmembrane transport"/>
    <property type="evidence" value="ECO:0007669"/>
    <property type="project" value="InterPro"/>
</dbReference>
<evidence type="ECO:0000313" key="11">
    <source>
        <dbReference type="Proteomes" id="UP000295063"/>
    </source>
</evidence>
<reference evidence="10 11" key="1">
    <citation type="submission" date="2019-03" db="EMBL/GenBank/DDBJ databases">
        <title>Genomic Encyclopedia of Type Strains, Phase IV (KMG-IV): sequencing the most valuable type-strain genomes for metagenomic binning, comparative biology and taxonomic classification.</title>
        <authorList>
            <person name="Goeker M."/>
        </authorList>
    </citation>
    <scope>NUCLEOTIDE SEQUENCE [LARGE SCALE GENOMIC DNA]</scope>
    <source>
        <strain evidence="10 11">DSM 15969</strain>
    </source>
</reference>
<feature type="transmembrane region" description="Helical" evidence="8">
    <location>
        <begin position="281"/>
        <end position="302"/>
    </location>
</feature>
<dbReference type="InterPro" id="IPR005672">
    <property type="entry name" value="Phosphate_PstA"/>
</dbReference>
<dbReference type="InterPro" id="IPR035906">
    <property type="entry name" value="MetI-like_sf"/>
</dbReference>
<feature type="transmembrane region" description="Helical" evidence="8">
    <location>
        <begin position="159"/>
        <end position="179"/>
    </location>
</feature>
<evidence type="ECO:0000313" key="10">
    <source>
        <dbReference type="EMBL" id="TCL38328.1"/>
    </source>
</evidence>
<feature type="domain" description="ABC transmembrane type-1" evidence="9">
    <location>
        <begin position="92"/>
        <end position="300"/>
    </location>
</feature>
<feature type="transmembrane region" description="Helical" evidence="8">
    <location>
        <begin position="257"/>
        <end position="275"/>
    </location>
</feature>
<sequence>MTEDALSKEVLQQGKRLVKPVRTDLMLYQLRGVRLSDRIATLLMWAAGILILGILVTFLSYMLIKGLPALSYHFITGMPSDIRAGGGVGPQFFNSFYILALSMAFAIPLALGAGIYLAEYASNNRLTDLIRLSTESLATVPSIVLGLFGMIIFVNTLGMGFSIIGGALTLMLLNIPVLVRVTEEALRTVPNQYREASLALGATKWQTIWRVILPNALPGIITGITLTAGRAMGETAILIFTAGTTVSRTVPDFDVTAAGETLAVHMWYVMAVGLVPDRLDIANGIGALLIITILIFNLMFTIPAKIWQRKMTGSSH</sequence>
<evidence type="ECO:0000256" key="8">
    <source>
        <dbReference type="RuleBase" id="RU363043"/>
    </source>
</evidence>
<proteinExistence type="inferred from homology"/>
<organism evidence="10 11">
    <name type="scientific">Anaerospora hongkongensis</name>
    <dbReference type="NCBI Taxonomy" id="244830"/>
    <lineage>
        <taxon>Bacteria</taxon>
        <taxon>Bacillati</taxon>
        <taxon>Bacillota</taxon>
        <taxon>Negativicutes</taxon>
        <taxon>Selenomonadales</taxon>
        <taxon>Sporomusaceae</taxon>
        <taxon>Anaerospora</taxon>
    </lineage>
</organism>
<evidence type="ECO:0000259" key="9">
    <source>
        <dbReference type="PROSITE" id="PS50928"/>
    </source>
</evidence>
<evidence type="ECO:0000256" key="3">
    <source>
        <dbReference type="ARBA" id="ARBA00022448"/>
    </source>
</evidence>
<keyword evidence="3" id="KW-0813">Transport</keyword>
<dbReference type="GO" id="GO:0005315">
    <property type="term" value="F:phosphate transmembrane transporter activity"/>
    <property type="evidence" value="ECO:0007669"/>
    <property type="project" value="InterPro"/>
</dbReference>
<dbReference type="GO" id="GO:0005886">
    <property type="term" value="C:plasma membrane"/>
    <property type="evidence" value="ECO:0007669"/>
    <property type="project" value="UniProtKB-SubCell"/>
</dbReference>
<keyword evidence="4 8" id="KW-1003">Cell membrane</keyword>
<keyword evidence="6 8" id="KW-1133">Transmembrane helix</keyword>
<evidence type="ECO:0000256" key="2">
    <source>
        <dbReference type="ARBA" id="ARBA00007069"/>
    </source>
</evidence>
<feature type="transmembrane region" description="Helical" evidence="8">
    <location>
        <begin position="129"/>
        <end position="153"/>
    </location>
</feature>
<feature type="transmembrane region" description="Helical" evidence="8">
    <location>
        <begin position="96"/>
        <end position="117"/>
    </location>
</feature>
<accession>A0A4R1Q1W6</accession>
<feature type="transmembrane region" description="Helical" evidence="8">
    <location>
        <begin position="39"/>
        <end position="64"/>
    </location>
</feature>
<evidence type="ECO:0000256" key="1">
    <source>
        <dbReference type="ARBA" id="ARBA00004651"/>
    </source>
</evidence>
<name>A0A4R1Q1W6_9FIRM</name>
<comment type="caution">
    <text evidence="10">The sequence shown here is derived from an EMBL/GenBank/DDBJ whole genome shotgun (WGS) entry which is preliminary data.</text>
</comment>
<protein>
    <recommendedName>
        <fullName evidence="8">Phosphate transport system permease protein PstA</fullName>
    </recommendedName>
</protein>
<dbReference type="InterPro" id="IPR000515">
    <property type="entry name" value="MetI-like"/>
</dbReference>
<comment type="subcellular location">
    <subcellularLocation>
        <location evidence="1 8">Cell membrane</location>
        <topology evidence="1 8">Multi-pass membrane protein</topology>
    </subcellularLocation>
</comment>
<dbReference type="Proteomes" id="UP000295063">
    <property type="component" value="Unassembled WGS sequence"/>
</dbReference>
<gene>
    <name evidence="10" type="ORF">EV210_104312</name>
</gene>
<dbReference type="SUPFAM" id="SSF161098">
    <property type="entry name" value="MetI-like"/>
    <property type="match status" value="1"/>
</dbReference>
<dbReference type="PROSITE" id="PS50928">
    <property type="entry name" value="ABC_TM1"/>
    <property type="match status" value="1"/>
</dbReference>
<dbReference type="PANTHER" id="PTHR43470:SF4">
    <property type="entry name" value="ABC TRANSPORTER PERMEASE PROTEIN YQGI-RELATED"/>
    <property type="match status" value="1"/>
</dbReference>
<evidence type="ECO:0000256" key="4">
    <source>
        <dbReference type="ARBA" id="ARBA00022475"/>
    </source>
</evidence>
<dbReference type="Pfam" id="PF00528">
    <property type="entry name" value="BPD_transp_1"/>
    <property type="match status" value="1"/>
</dbReference>
<keyword evidence="7 8" id="KW-0472">Membrane</keyword>
<keyword evidence="5 8" id="KW-0812">Transmembrane</keyword>